<organism evidence="1 2">
    <name type="scientific">Phaeodactylibacter xiamenensis</name>
    <dbReference type="NCBI Taxonomy" id="1524460"/>
    <lineage>
        <taxon>Bacteria</taxon>
        <taxon>Pseudomonadati</taxon>
        <taxon>Bacteroidota</taxon>
        <taxon>Saprospiria</taxon>
        <taxon>Saprospirales</taxon>
        <taxon>Haliscomenobacteraceae</taxon>
        <taxon>Phaeodactylibacter</taxon>
    </lineage>
</organism>
<dbReference type="AlphaFoldDB" id="A0A098S0Y5"/>
<evidence type="ECO:0000313" key="2">
    <source>
        <dbReference type="Proteomes" id="UP000029736"/>
    </source>
</evidence>
<sequence>MEKSQLIRKIDFGQRIAEDEKDSLYKYFSETVQWEQIEDDEIDIVFGSKGSGKSALFARLIGPNYIKSKKRILVIPGENLTGAPIFETINEEELIGGRSVEELRLMRGHEFDQLEKRLIKIWKIYFLMLIANELKRLELMDRELELTFNDLERLGVLEESANLKDVFENVVKYVNRANVTIGVKLGPVELGLEKQKSGEEKKKDSLDSFDTSAVFKSIDSYLQRIDRPIWIALDRLDAAFAQSGILRMSFLRSLLRVYLDLKVYSQVKLKLFLRDDIWDEIISVSSNRGFVELSHIAKYSIIEWRKESLLNLIVRRILENQNIINFFSLEKEKVLKNFKDQSDLFNSMFPQELCETERGSAFDWIYNELEDGNGQVFPRDIIHFFQELKIEQRKLFKIGNANFERELQLFSISAVEKSLSSVSEAKLNQTVFAEYPEDKGNIRALTEKPNFLSIEDLSKVWFDEFFMKNEKSADIVRGIASKLCKIGILRESDDKSNYDYSVGNIYKRVLRIEG</sequence>
<dbReference type="InterPro" id="IPR059206">
    <property type="entry name" value="Sll1717-like"/>
</dbReference>
<comment type="caution">
    <text evidence="1">The sequence shown here is derived from an EMBL/GenBank/DDBJ whole genome shotgun (WGS) entry which is preliminary data.</text>
</comment>
<keyword evidence="2" id="KW-1185">Reference proteome</keyword>
<dbReference type="RefSeq" id="WP_044230379.1">
    <property type="nucleotide sequence ID" value="NZ_JPOS01000138.1"/>
</dbReference>
<accession>A0A098S0Y5</accession>
<dbReference type="NCBIfam" id="NF047389">
    <property type="entry name" value="ATPase_Sll1717"/>
    <property type="match status" value="1"/>
</dbReference>
<name>A0A098S0Y5_9BACT</name>
<protein>
    <submittedName>
        <fullName evidence="1">Uncharacterized protein</fullName>
    </submittedName>
</protein>
<proteinExistence type="predicted"/>
<dbReference type="OrthoDB" id="100386at2"/>
<evidence type="ECO:0000313" key="1">
    <source>
        <dbReference type="EMBL" id="KGE84782.1"/>
    </source>
</evidence>
<dbReference type="EMBL" id="JPOS01000138">
    <property type="protein sequence ID" value="KGE84782.1"/>
    <property type="molecule type" value="Genomic_DNA"/>
</dbReference>
<dbReference type="Proteomes" id="UP000029736">
    <property type="component" value="Unassembled WGS sequence"/>
</dbReference>
<reference evidence="1 2" key="1">
    <citation type="journal article" date="2014" name="Int. J. Syst. Evol. Microbiol.">
        <title>Phaeodactylibacter xiamenensis gen. nov., sp. nov., a member of the family Saprospiraceae isolated from the marine alga Phaeodactylum tricornutum.</title>
        <authorList>
            <person name="Chen Z.Jr."/>
            <person name="Lei X."/>
            <person name="Lai Q."/>
            <person name="Li Y."/>
            <person name="Zhang B."/>
            <person name="Zhang J."/>
            <person name="Zhang H."/>
            <person name="Yang L."/>
            <person name="Zheng W."/>
            <person name="Tian Y."/>
            <person name="Yu Z."/>
            <person name="Xu H.Jr."/>
            <person name="Zheng T."/>
        </authorList>
    </citation>
    <scope>NUCLEOTIDE SEQUENCE [LARGE SCALE GENOMIC DNA]</scope>
    <source>
        <strain evidence="1 2">KD52</strain>
    </source>
</reference>
<gene>
    <name evidence="1" type="ORF">IX84_31930</name>
</gene>